<dbReference type="InterPro" id="IPR001107">
    <property type="entry name" value="Band_7"/>
</dbReference>
<evidence type="ECO:0000256" key="1">
    <source>
        <dbReference type="ARBA" id="ARBA00004167"/>
    </source>
</evidence>
<gene>
    <name evidence="5" type="ORF">F0U60_19930</name>
</gene>
<sequence length="591" mass="65287">MGRSGAVQFGARAPGWSTPGGQVRDFRAGGRWPAGCNSGSPRLSEGAPMSTNEKRAVKLNAVGAMELASPQGGGDEPRRYQGGWRAGKPEEDPEKMKKWGLVTARPSEFLIHMRRGRVREVSGQGASCFKLPGDAVAIVPTSVQRLQFTADQVTSEKVGVQVTGLAVYRIVDPLVAFRMLNFSFPERAQQKLQELLREMFVGAVRRLVANLSVEECLSKRKEGIATELMREIAPVVSGKGRLEDRSETGWGVVLDTIEIQDVRVLSETVFANMQARFRQEQERVAREAELAKERFIRREEAEAERQISLTRLATEEEVRHKRQEAEEQAKLEALAVESRVEEARVAKERSTRQAQVGLERETALARLNAELEVREQRARAEETQKLAQLEAERRLAEAKLSQERALAAAKAQAELEKLKLEQEAEAARLAHERRMAAVRAEAELEKLHQEQQAQASRHAAMMEVLQQESERARAQAKVAEARCAIAEAELAMAEMEARKARITQDPELARVRAMREIENTLSPESIQLVLAQQLPQVAAAFQQKMGEVHVTAVDGANPFGYIAAAVEGVMGLAKSAGLRVPTSPVSTPPNG</sequence>
<dbReference type="EMBL" id="CP043494">
    <property type="protein sequence ID" value="WNG46129.1"/>
    <property type="molecule type" value="Genomic_DNA"/>
</dbReference>
<dbReference type="Pfam" id="PF01145">
    <property type="entry name" value="Band_7"/>
    <property type="match status" value="1"/>
</dbReference>
<evidence type="ECO:0000256" key="3">
    <source>
        <dbReference type="SAM" id="MobiDB-lite"/>
    </source>
</evidence>
<feature type="domain" description="Band 7" evidence="4">
    <location>
        <begin position="103"/>
        <end position="293"/>
    </location>
</feature>
<reference evidence="5 6" key="1">
    <citation type="submission" date="2019-08" db="EMBL/GenBank/DDBJ databases">
        <title>Archangium and Cystobacter genomes.</title>
        <authorList>
            <person name="Chen I.-C.K."/>
            <person name="Wielgoss S."/>
        </authorList>
    </citation>
    <scope>NUCLEOTIDE SEQUENCE [LARGE SCALE GENOMIC DNA]</scope>
    <source>
        <strain evidence="5 6">Cbm 6</strain>
    </source>
</reference>
<dbReference type="Gene3D" id="3.30.479.30">
    <property type="entry name" value="Band 7 domain"/>
    <property type="match status" value="1"/>
</dbReference>
<proteinExistence type="predicted"/>
<dbReference type="PANTHER" id="PTHR43327:SF10">
    <property type="entry name" value="STOMATIN-LIKE PROTEIN 2, MITOCHONDRIAL"/>
    <property type="match status" value="1"/>
</dbReference>
<comment type="subcellular location">
    <subcellularLocation>
        <location evidence="1">Membrane</location>
        <topology evidence="1">Single-pass membrane protein</topology>
    </subcellularLocation>
</comment>
<accession>A0ABY9WSH4</accession>
<evidence type="ECO:0000313" key="5">
    <source>
        <dbReference type="EMBL" id="WNG46129.1"/>
    </source>
</evidence>
<evidence type="ECO:0000256" key="2">
    <source>
        <dbReference type="SAM" id="Coils"/>
    </source>
</evidence>
<feature type="region of interest" description="Disordered" evidence="3">
    <location>
        <begin position="67"/>
        <end position="95"/>
    </location>
</feature>
<keyword evidence="6" id="KW-1185">Reference proteome</keyword>
<feature type="region of interest" description="Disordered" evidence="3">
    <location>
        <begin position="1"/>
        <end position="51"/>
    </location>
</feature>
<organism evidence="5 6">
    <name type="scientific">Archangium minus</name>
    <dbReference type="NCBI Taxonomy" id="83450"/>
    <lineage>
        <taxon>Bacteria</taxon>
        <taxon>Pseudomonadati</taxon>
        <taxon>Myxococcota</taxon>
        <taxon>Myxococcia</taxon>
        <taxon>Myxococcales</taxon>
        <taxon>Cystobacterineae</taxon>
        <taxon>Archangiaceae</taxon>
        <taxon>Archangium</taxon>
    </lineage>
</organism>
<evidence type="ECO:0000259" key="4">
    <source>
        <dbReference type="Pfam" id="PF01145"/>
    </source>
</evidence>
<protein>
    <recommendedName>
        <fullName evidence="4">Band 7 domain-containing protein</fullName>
    </recommendedName>
</protein>
<dbReference type="PANTHER" id="PTHR43327">
    <property type="entry name" value="STOMATIN-LIKE PROTEIN 2, MITOCHONDRIAL"/>
    <property type="match status" value="1"/>
</dbReference>
<dbReference type="SUPFAM" id="SSF117892">
    <property type="entry name" value="Band 7/SPFH domain"/>
    <property type="match status" value="1"/>
</dbReference>
<dbReference type="InterPro" id="IPR036013">
    <property type="entry name" value="Band_7/SPFH_dom_sf"/>
</dbReference>
<name>A0ABY9WSH4_9BACT</name>
<feature type="coiled-coil region" evidence="2">
    <location>
        <begin position="364"/>
        <end position="505"/>
    </location>
</feature>
<keyword evidence="2" id="KW-0175">Coiled coil</keyword>
<dbReference type="Proteomes" id="UP001611383">
    <property type="component" value="Chromosome"/>
</dbReference>
<evidence type="ECO:0000313" key="6">
    <source>
        <dbReference type="Proteomes" id="UP001611383"/>
    </source>
</evidence>
<dbReference type="InterPro" id="IPR050710">
    <property type="entry name" value="Band7/mec-2_domain"/>
</dbReference>